<keyword evidence="8 11" id="KW-0663">Pyridoxal phosphate</keyword>
<dbReference type="InterPro" id="IPR005861">
    <property type="entry name" value="HisP_aminotrans"/>
</dbReference>
<name>A0A7I9VGP3_9BACT</name>
<dbReference type="InterPro" id="IPR015421">
    <property type="entry name" value="PyrdxlP-dep_Trfase_major"/>
</dbReference>
<dbReference type="Proteomes" id="UP000503640">
    <property type="component" value="Unassembled WGS sequence"/>
</dbReference>
<dbReference type="NCBIfam" id="TIGR01141">
    <property type="entry name" value="hisC"/>
    <property type="match status" value="1"/>
</dbReference>
<proteinExistence type="inferred from homology"/>
<keyword evidence="6 11" id="KW-0028">Amino-acid biosynthesis</keyword>
<evidence type="ECO:0000256" key="8">
    <source>
        <dbReference type="ARBA" id="ARBA00022898"/>
    </source>
</evidence>
<comment type="pathway">
    <text evidence="2 11">Amino-acid biosynthesis; L-histidine biosynthesis; L-histidine from 5-phospho-alpha-D-ribose 1-diphosphate: step 7/9.</text>
</comment>
<evidence type="ECO:0000256" key="2">
    <source>
        <dbReference type="ARBA" id="ARBA00005011"/>
    </source>
</evidence>
<evidence type="ECO:0000259" key="12">
    <source>
        <dbReference type="Pfam" id="PF00155"/>
    </source>
</evidence>
<dbReference type="Gene3D" id="3.90.1150.10">
    <property type="entry name" value="Aspartate Aminotransferase, domain 1"/>
    <property type="match status" value="1"/>
</dbReference>
<comment type="caution">
    <text evidence="13">The sequence shown here is derived from an EMBL/GenBank/DDBJ whole genome shotgun (WGS) entry which is preliminary data.</text>
</comment>
<keyword evidence="5 11" id="KW-0032">Aminotransferase</keyword>
<dbReference type="Pfam" id="PF00155">
    <property type="entry name" value="Aminotran_1_2"/>
    <property type="match status" value="1"/>
</dbReference>
<feature type="modified residue" description="N6-(pyridoxal phosphate)lysine" evidence="11">
    <location>
        <position position="222"/>
    </location>
</feature>
<dbReference type="InterPro" id="IPR015422">
    <property type="entry name" value="PyrdxlP-dep_Trfase_small"/>
</dbReference>
<comment type="similarity">
    <text evidence="3 11">Belongs to the class-II pyridoxal-phosphate-dependent aminotransferase family. Histidinol-phosphate aminotransferase subfamily.</text>
</comment>
<dbReference type="SUPFAM" id="SSF53383">
    <property type="entry name" value="PLP-dependent transferases"/>
    <property type="match status" value="1"/>
</dbReference>
<comment type="subunit">
    <text evidence="4 11">Homodimer.</text>
</comment>
<dbReference type="UniPathway" id="UPA00031">
    <property type="reaction ID" value="UER00012"/>
</dbReference>
<comment type="catalytic activity">
    <reaction evidence="10 11">
        <text>L-histidinol phosphate + 2-oxoglutarate = 3-(imidazol-4-yl)-2-oxopropyl phosphate + L-glutamate</text>
        <dbReference type="Rhea" id="RHEA:23744"/>
        <dbReference type="ChEBI" id="CHEBI:16810"/>
        <dbReference type="ChEBI" id="CHEBI:29985"/>
        <dbReference type="ChEBI" id="CHEBI:57766"/>
        <dbReference type="ChEBI" id="CHEBI:57980"/>
        <dbReference type="EC" id="2.6.1.9"/>
    </reaction>
</comment>
<dbReference type="HAMAP" id="MF_01023">
    <property type="entry name" value="HisC_aminotrans_2"/>
    <property type="match status" value="1"/>
</dbReference>
<evidence type="ECO:0000256" key="5">
    <source>
        <dbReference type="ARBA" id="ARBA00022576"/>
    </source>
</evidence>
<dbReference type="RefSeq" id="WP_176062354.1">
    <property type="nucleotide sequence ID" value="NZ_BJTG01000001.1"/>
</dbReference>
<dbReference type="InterPro" id="IPR015424">
    <property type="entry name" value="PyrdxlP-dep_Trfase"/>
</dbReference>
<dbReference type="GO" id="GO:0004400">
    <property type="term" value="F:histidinol-phosphate transaminase activity"/>
    <property type="evidence" value="ECO:0007669"/>
    <property type="project" value="UniProtKB-UniRule"/>
</dbReference>
<gene>
    <name evidence="13" type="primary">hisC1</name>
    <name evidence="11" type="synonym">hisC</name>
    <name evidence="13" type="ORF">AMYX_03040</name>
</gene>
<comment type="cofactor">
    <cofactor evidence="1 11">
        <name>pyridoxal 5'-phosphate</name>
        <dbReference type="ChEBI" id="CHEBI:597326"/>
    </cofactor>
</comment>
<evidence type="ECO:0000256" key="6">
    <source>
        <dbReference type="ARBA" id="ARBA00022605"/>
    </source>
</evidence>
<dbReference type="PANTHER" id="PTHR42885:SF2">
    <property type="entry name" value="HISTIDINOL-PHOSPHATE AMINOTRANSFERASE"/>
    <property type="match status" value="1"/>
</dbReference>
<accession>A0A7I9VGP3</accession>
<feature type="domain" description="Aminotransferase class I/classII large" evidence="12">
    <location>
        <begin position="29"/>
        <end position="355"/>
    </location>
</feature>
<evidence type="ECO:0000313" key="14">
    <source>
        <dbReference type="Proteomes" id="UP000503640"/>
    </source>
</evidence>
<evidence type="ECO:0000256" key="7">
    <source>
        <dbReference type="ARBA" id="ARBA00022679"/>
    </source>
</evidence>
<evidence type="ECO:0000256" key="1">
    <source>
        <dbReference type="ARBA" id="ARBA00001933"/>
    </source>
</evidence>
<dbReference type="GO" id="GO:0030170">
    <property type="term" value="F:pyridoxal phosphate binding"/>
    <property type="evidence" value="ECO:0007669"/>
    <property type="project" value="InterPro"/>
</dbReference>
<dbReference type="Gene3D" id="3.40.640.10">
    <property type="entry name" value="Type I PLP-dependent aspartate aminotransferase-like (Major domain)"/>
    <property type="match status" value="1"/>
</dbReference>
<dbReference type="InterPro" id="IPR004839">
    <property type="entry name" value="Aminotransferase_I/II_large"/>
</dbReference>
<evidence type="ECO:0000256" key="10">
    <source>
        <dbReference type="ARBA" id="ARBA00047481"/>
    </source>
</evidence>
<evidence type="ECO:0000313" key="13">
    <source>
        <dbReference type="EMBL" id="GEJ55563.1"/>
    </source>
</evidence>
<keyword evidence="9 11" id="KW-0368">Histidine biosynthesis</keyword>
<keyword evidence="7 11" id="KW-0808">Transferase</keyword>
<dbReference type="EMBL" id="BJTG01000001">
    <property type="protein sequence ID" value="GEJ55563.1"/>
    <property type="molecule type" value="Genomic_DNA"/>
</dbReference>
<protein>
    <recommendedName>
        <fullName evidence="11">Histidinol-phosphate aminotransferase</fullName>
        <ecNumber evidence="11">2.6.1.9</ecNumber>
    </recommendedName>
    <alternativeName>
        <fullName evidence="11">Imidazole acetol-phosphate transaminase</fullName>
    </alternativeName>
</protein>
<dbReference type="PANTHER" id="PTHR42885">
    <property type="entry name" value="HISTIDINOL-PHOSPHATE AMINOTRANSFERASE-RELATED"/>
    <property type="match status" value="1"/>
</dbReference>
<sequence>MSWKEHLRPAVFDLSLYSPFDYATAPRELVRLDANEAAYPLEADELAAFQRELGKVAFHRYPEVSARPLREALARRWGVRPEQLLLGNGSDEIISILLTAFGGGRDGRAARVLYPAPTFGEYEAIALAHGAVPLPVPLDARFQLDEAALLEAIRRERPALAFYASPNNPTGNRFDAGAMERLARAMEGVAVVDEAYGDFGGATQLGRVGEVPGLFVMRTLSKIGLAALRLGALVGPADAIAELHKVRLPYNVNSVSIALACAALDEPAALDARIRRVAERRRELEAGLRALPALTVFPSDSNFVLVRVADAPAVFRALLARGVLVRNLSRPGPLHDCLRITAGTSEENEACLRALRAVLA</sequence>
<dbReference type="AlphaFoldDB" id="A0A7I9VGP3"/>
<organism evidence="13 14">
    <name type="scientific">Anaeromyxobacter diazotrophicus</name>
    <dbReference type="NCBI Taxonomy" id="2590199"/>
    <lineage>
        <taxon>Bacteria</taxon>
        <taxon>Pseudomonadati</taxon>
        <taxon>Myxococcota</taxon>
        <taxon>Myxococcia</taxon>
        <taxon>Myxococcales</taxon>
        <taxon>Cystobacterineae</taxon>
        <taxon>Anaeromyxobacteraceae</taxon>
        <taxon>Anaeromyxobacter</taxon>
    </lineage>
</organism>
<dbReference type="GO" id="GO:0000105">
    <property type="term" value="P:L-histidine biosynthetic process"/>
    <property type="evidence" value="ECO:0007669"/>
    <property type="project" value="UniProtKB-UniRule"/>
</dbReference>
<evidence type="ECO:0000256" key="9">
    <source>
        <dbReference type="ARBA" id="ARBA00023102"/>
    </source>
</evidence>
<keyword evidence="14" id="KW-1185">Reference proteome</keyword>
<evidence type="ECO:0000256" key="3">
    <source>
        <dbReference type="ARBA" id="ARBA00007970"/>
    </source>
</evidence>
<evidence type="ECO:0000256" key="4">
    <source>
        <dbReference type="ARBA" id="ARBA00011738"/>
    </source>
</evidence>
<dbReference type="CDD" id="cd00609">
    <property type="entry name" value="AAT_like"/>
    <property type="match status" value="1"/>
</dbReference>
<dbReference type="EC" id="2.6.1.9" evidence="11"/>
<evidence type="ECO:0000256" key="11">
    <source>
        <dbReference type="HAMAP-Rule" id="MF_01023"/>
    </source>
</evidence>
<reference evidence="14" key="1">
    <citation type="journal article" date="2020" name="Appl. Environ. Microbiol.">
        <title>Diazotrophic Anaeromyxobacter Isolates from Soils.</title>
        <authorList>
            <person name="Masuda Y."/>
            <person name="Yamanaka H."/>
            <person name="Xu Z.X."/>
            <person name="Shiratori Y."/>
            <person name="Aono T."/>
            <person name="Amachi S."/>
            <person name="Senoo K."/>
            <person name="Itoh H."/>
        </authorList>
    </citation>
    <scope>NUCLEOTIDE SEQUENCE [LARGE SCALE GENOMIC DNA]</scope>
    <source>
        <strain evidence="14">R267</strain>
    </source>
</reference>